<evidence type="ECO:0000313" key="4">
    <source>
        <dbReference type="EMBL" id="GGE77059.1"/>
    </source>
</evidence>
<keyword evidence="5" id="KW-1185">Reference proteome</keyword>
<evidence type="ECO:0000313" key="5">
    <source>
        <dbReference type="Proteomes" id="UP000605259"/>
    </source>
</evidence>
<evidence type="ECO:0000259" key="3">
    <source>
        <dbReference type="Pfam" id="PF00582"/>
    </source>
</evidence>
<dbReference type="PIRSF" id="PIRSF006276">
    <property type="entry name" value="UspA"/>
    <property type="match status" value="1"/>
</dbReference>
<reference evidence="4" key="2">
    <citation type="submission" date="2020-09" db="EMBL/GenBank/DDBJ databases">
        <authorList>
            <person name="Sun Q."/>
            <person name="Zhou Y."/>
        </authorList>
    </citation>
    <scope>NUCLEOTIDE SEQUENCE</scope>
    <source>
        <strain evidence="4">CGMCC 1.12698</strain>
    </source>
</reference>
<accession>A0A917AWA1</accession>
<dbReference type="GO" id="GO:0005737">
    <property type="term" value="C:cytoplasm"/>
    <property type="evidence" value="ECO:0007669"/>
    <property type="project" value="UniProtKB-SubCell"/>
</dbReference>
<dbReference type="PANTHER" id="PTHR46268">
    <property type="entry name" value="STRESS RESPONSE PROTEIN NHAX"/>
    <property type="match status" value="1"/>
</dbReference>
<dbReference type="Gene3D" id="3.40.50.620">
    <property type="entry name" value="HUPs"/>
    <property type="match status" value="1"/>
</dbReference>
<evidence type="ECO:0000256" key="1">
    <source>
        <dbReference type="ARBA" id="ARBA00008791"/>
    </source>
</evidence>
<evidence type="ECO:0000256" key="2">
    <source>
        <dbReference type="PIRNR" id="PIRNR006276"/>
    </source>
</evidence>
<organism evidence="4 5">
    <name type="scientific">Priestia taiwanensis</name>
    <dbReference type="NCBI Taxonomy" id="1347902"/>
    <lineage>
        <taxon>Bacteria</taxon>
        <taxon>Bacillati</taxon>
        <taxon>Bacillota</taxon>
        <taxon>Bacilli</taxon>
        <taxon>Bacillales</taxon>
        <taxon>Bacillaceae</taxon>
        <taxon>Priestia</taxon>
    </lineage>
</organism>
<gene>
    <name evidence="4" type="ORF">GCM10007140_28420</name>
</gene>
<dbReference type="Pfam" id="PF00582">
    <property type="entry name" value="Usp"/>
    <property type="match status" value="1"/>
</dbReference>
<dbReference type="AlphaFoldDB" id="A0A917AWA1"/>
<dbReference type="InterPro" id="IPR014729">
    <property type="entry name" value="Rossmann-like_a/b/a_fold"/>
</dbReference>
<dbReference type="PRINTS" id="PR01438">
    <property type="entry name" value="UNVRSLSTRESS"/>
</dbReference>
<dbReference type="CDD" id="cd00293">
    <property type="entry name" value="USP-like"/>
    <property type="match status" value="1"/>
</dbReference>
<protein>
    <recommendedName>
        <fullName evidence="2">Universal stress protein</fullName>
    </recommendedName>
</protein>
<reference evidence="4" key="1">
    <citation type="journal article" date="2014" name="Int. J. Syst. Evol. Microbiol.">
        <title>Complete genome sequence of Corynebacterium casei LMG S-19264T (=DSM 44701T), isolated from a smear-ripened cheese.</title>
        <authorList>
            <consortium name="US DOE Joint Genome Institute (JGI-PGF)"/>
            <person name="Walter F."/>
            <person name="Albersmeier A."/>
            <person name="Kalinowski J."/>
            <person name="Ruckert C."/>
        </authorList>
    </citation>
    <scope>NUCLEOTIDE SEQUENCE</scope>
    <source>
        <strain evidence="4">CGMCC 1.12698</strain>
    </source>
</reference>
<feature type="domain" description="UspA" evidence="3">
    <location>
        <begin position="4"/>
        <end position="143"/>
    </location>
</feature>
<keyword evidence="2" id="KW-0963">Cytoplasm</keyword>
<dbReference type="Proteomes" id="UP000605259">
    <property type="component" value="Unassembled WGS sequence"/>
</dbReference>
<dbReference type="RefSeq" id="WP_239534553.1">
    <property type="nucleotide sequence ID" value="NZ_BMFK01000002.1"/>
</dbReference>
<dbReference type="EMBL" id="BMFK01000002">
    <property type="protein sequence ID" value="GGE77059.1"/>
    <property type="molecule type" value="Genomic_DNA"/>
</dbReference>
<proteinExistence type="inferred from homology"/>
<comment type="similarity">
    <text evidence="1 2">Belongs to the universal stress protein A family.</text>
</comment>
<comment type="subcellular location">
    <subcellularLocation>
        <location evidence="2">Cytoplasm</location>
    </subcellularLocation>
</comment>
<dbReference type="SUPFAM" id="SSF52402">
    <property type="entry name" value="Adenine nucleotide alpha hydrolases-like"/>
    <property type="match status" value="1"/>
</dbReference>
<dbReference type="PANTHER" id="PTHR46268:SF6">
    <property type="entry name" value="UNIVERSAL STRESS PROTEIN UP12"/>
    <property type="match status" value="1"/>
</dbReference>
<sequence>MLTYQNILVAVDGSKQSELALKKAISITKRNNATLHIVHVLETKTHAEMEACKTVITDRMIKYAEDLLQEYRQLSYDAGVLKVLTILEHGDPRIAIPRKLTPLYEIDLIMCGATGLSTIERFFVGSVSEHITRHATCDVLIVRNANA</sequence>
<name>A0A917AWA1_9BACI</name>
<dbReference type="InterPro" id="IPR006016">
    <property type="entry name" value="UspA"/>
</dbReference>
<comment type="caution">
    <text evidence="4">The sequence shown here is derived from an EMBL/GenBank/DDBJ whole genome shotgun (WGS) entry which is preliminary data.</text>
</comment>
<dbReference type="InterPro" id="IPR006015">
    <property type="entry name" value="Universal_stress_UspA"/>
</dbReference>